<comment type="caution">
    <text evidence="2">The sequence shown here is derived from an EMBL/GenBank/DDBJ whole genome shotgun (WGS) entry which is preliminary data.</text>
</comment>
<dbReference type="EMBL" id="JABDTM020016099">
    <property type="protein sequence ID" value="KAH0818967.1"/>
    <property type="molecule type" value="Genomic_DNA"/>
</dbReference>
<dbReference type="PANTHER" id="PTHR47326">
    <property type="entry name" value="TRANSPOSABLE ELEMENT TC3 TRANSPOSASE-LIKE PROTEIN"/>
    <property type="match status" value="1"/>
</dbReference>
<proteinExistence type="predicted"/>
<sequence length="279" mass="31847">MRVSKNTIQLAKQKIRDFGNIINEDQVVFSDEKTFQSSHSGRLRVYRPVGTRYDEQYVRTYNQSGRFSVNLWAWISSRGPGICTIVEERLNAPVYVRILNELMLPSVIPIFGEQNFIFQDDNCPIHRARIVRQYLEQERVNCLPWPSKSPDLNPIENVWGRMTSLMYENDFRPNTVEELQQKIVDTWQQITPAYTRDLVSSMPRRLQMVIDSNGAMTNSTGERVSVGLAAETDGLSKAHTLAVAVFLCGDCGRAVHPKLHTGLLQVLLEHPTQSRNVAL</sequence>
<evidence type="ECO:0000313" key="3">
    <source>
        <dbReference type="Proteomes" id="UP000719412"/>
    </source>
</evidence>
<evidence type="ECO:0000313" key="2">
    <source>
        <dbReference type="EMBL" id="KAH0818967.1"/>
    </source>
</evidence>
<dbReference type="Proteomes" id="UP000719412">
    <property type="component" value="Unassembled WGS sequence"/>
</dbReference>
<accession>A0A8J6HRF2</accession>
<protein>
    <recommendedName>
        <fullName evidence="1">Tc1-like transposase DDE domain-containing protein</fullName>
    </recommendedName>
</protein>
<feature type="domain" description="Tc1-like transposase DDE" evidence="1">
    <location>
        <begin position="26"/>
        <end position="168"/>
    </location>
</feature>
<evidence type="ECO:0000259" key="1">
    <source>
        <dbReference type="Pfam" id="PF13358"/>
    </source>
</evidence>
<dbReference type="Pfam" id="PF13358">
    <property type="entry name" value="DDE_3"/>
    <property type="match status" value="1"/>
</dbReference>
<dbReference type="InterPro" id="IPR036397">
    <property type="entry name" value="RNaseH_sf"/>
</dbReference>
<reference evidence="2" key="1">
    <citation type="journal article" date="2020" name="J Insects Food Feed">
        <title>The yellow mealworm (Tenebrio molitor) genome: a resource for the emerging insects as food and feed industry.</title>
        <authorList>
            <person name="Eriksson T."/>
            <person name="Andere A."/>
            <person name="Kelstrup H."/>
            <person name="Emery V."/>
            <person name="Picard C."/>
        </authorList>
    </citation>
    <scope>NUCLEOTIDE SEQUENCE</scope>
    <source>
        <strain evidence="2">Stoneville</strain>
        <tissue evidence="2">Whole head</tissue>
    </source>
</reference>
<name>A0A8J6HRF2_TENMO</name>
<dbReference type="PANTHER" id="PTHR47326:SF1">
    <property type="entry name" value="HTH PSQ-TYPE DOMAIN-CONTAINING PROTEIN"/>
    <property type="match status" value="1"/>
</dbReference>
<organism evidence="2 3">
    <name type="scientific">Tenebrio molitor</name>
    <name type="common">Yellow mealworm beetle</name>
    <dbReference type="NCBI Taxonomy" id="7067"/>
    <lineage>
        <taxon>Eukaryota</taxon>
        <taxon>Metazoa</taxon>
        <taxon>Ecdysozoa</taxon>
        <taxon>Arthropoda</taxon>
        <taxon>Hexapoda</taxon>
        <taxon>Insecta</taxon>
        <taxon>Pterygota</taxon>
        <taxon>Neoptera</taxon>
        <taxon>Endopterygota</taxon>
        <taxon>Coleoptera</taxon>
        <taxon>Polyphaga</taxon>
        <taxon>Cucujiformia</taxon>
        <taxon>Tenebrionidae</taxon>
        <taxon>Tenebrio</taxon>
    </lineage>
</organism>
<dbReference type="InterPro" id="IPR038717">
    <property type="entry name" value="Tc1-like_DDE_dom"/>
</dbReference>
<reference evidence="2" key="2">
    <citation type="submission" date="2021-08" db="EMBL/GenBank/DDBJ databases">
        <authorList>
            <person name="Eriksson T."/>
        </authorList>
    </citation>
    <scope>NUCLEOTIDE SEQUENCE</scope>
    <source>
        <strain evidence="2">Stoneville</strain>
        <tissue evidence="2">Whole head</tissue>
    </source>
</reference>
<gene>
    <name evidence="2" type="ORF">GEV33_003824</name>
</gene>
<dbReference type="AlphaFoldDB" id="A0A8J6HRF2"/>
<dbReference type="Gene3D" id="3.30.420.10">
    <property type="entry name" value="Ribonuclease H-like superfamily/Ribonuclease H"/>
    <property type="match status" value="1"/>
</dbReference>
<keyword evidence="3" id="KW-1185">Reference proteome</keyword>
<dbReference type="GO" id="GO:0003676">
    <property type="term" value="F:nucleic acid binding"/>
    <property type="evidence" value="ECO:0007669"/>
    <property type="project" value="InterPro"/>
</dbReference>